<dbReference type="AlphaFoldDB" id="A0A8H7IKV4"/>
<evidence type="ECO:0000313" key="3">
    <source>
        <dbReference type="Proteomes" id="UP000614334"/>
    </source>
</evidence>
<protein>
    <submittedName>
        <fullName evidence="2">Uncharacterized protein</fullName>
    </submittedName>
</protein>
<dbReference type="Proteomes" id="UP000650582">
    <property type="component" value="Unassembled WGS sequence"/>
</dbReference>
<gene>
    <name evidence="2" type="ORF">RHS01_00089</name>
    <name evidence="1" type="ORF">RHS04_03766</name>
</gene>
<dbReference type="Proteomes" id="UP000614334">
    <property type="component" value="Unassembled WGS sequence"/>
</dbReference>
<dbReference type="EMBL" id="JACYCF010000001">
    <property type="protein sequence ID" value="KAF8760959.1"/>
    <property type="molecule type" value="Genomic_DNA"/>
</dbReference>
<comment type="caution">
    <text evidence="2">The sequence shown here is derived from an EMBL/GenBank/DDBJ whole genome shotgun (WGS) entry which is preliminary data.</text>
</comment>
<evidence type="ECO:0000313" key="1">
    <source>
        <dbReference type="EMBL" id="KAF8680366.1"/>
    </source>
</evidence>
<dbReference type="EMBL" id="JACYCC010000037">
    <property type="protein sequence ID" value="KAF8680366.1"/>
    <property type="molecule type" value="Genomic_DNA"/>
</dbReference>
<reference evidence="2" key="1">
    <citation type="submission" date="2020-09" db="EMBL/GenBank/DDBJ databases">
        <title>Comparative genome analyses of four rice-infecting Rhizoctonia solani isolates reveal extensive enrichment of homogalacturonan modification genes.</title>
        <authorList>
            <person name="Lee D.-Y."/>
            <person name="Jeon J."/>
            <person name="Kim K.-T."/>
            <person name="Cheong K."/>
            <person name="Song H."/>
            <person name="Choi G."/>
            <person name="Ko J."/>
            <person name="Opiyo S.O."/>
            <person name="Zuo S."/>
            <person name="Madhav S."/>
            <person name="Lee Y.-H."/>
            <person name="Wang G.-L."/>
        </authorList>
    </citation>
    <scope>NUCLEOTIDE SEQUENCE</scope>
    <source>
        <strain evidence="2">AG1-IA B2</strain>
        <strain evidence="1">AG1-IA YN-7</strain>
    </source>
</reference>
<name>A0A8H7IKV4_9AGAM</name>
<proteinExistence type="predicted"/>
<evidence type="ECO:0000313" key="2">
    <source>
        <dbReference type="EMBL" id="KAF8760959.1"/>
    </source>
</evidence>
<accession>A0A8H7IKV4</accession>
<organism evidence="2 3">
    <name type="scientific">Rhizoctonia solani</name>
    <dbReference type="NCBI Taxonomy" id="456999"/>
    <lineage>
        <taxon>Eukaryota</taxon>
        <taxon>Fungi</taxon>
        <taxon>Dikarya</taxon>
        <taxon>Basidiomycota</taxon>
        <taxon>Agaricomycotina</taxon>
        <taxon>Agaricomycetes</taxon>
        <taxon>Cantharellales</taxon>
        <taxon>Ceratobasidiaceae</taxon>
        <taxon>Rhizoctonia</taxon>
    </lineage>
</organism>
<sequence>MRAYRLFVAPSPSGTFDVRVAQPSQPHASFVREREKEKKRSLLPRVANLRLKPLGLAMSRRDVWAQKTGQIGDVVIPSMGDGAATQCAIADEIPSYSAYKWDNVRFPPSFGALIRGSSAVTDVLPGEAQYNGVLKPKVK</sequence>